<feature type="region of interest" description="Disordered" evidence="3">
    <location>
        <begin position="115"/>
        <end position="162"/>
    </location>
</feature>
<feature type="domain" description="Protein kinase" evidence="4">
    <location>
        <begin position="1"/>
        <end position="96"/>
    </location>
</feature>
<dbReference type="OrthoDB" id="5862519at2759"/>
<keyword evidence="1" id="KW-0547">Nucleotide-binding</keyword>
<feature type="compositionally biased region" description="Polar residues" evidence="3">
    <location>
        <begin position="119"/>
        <end position="134"/>
    </location>
</feature>
<reference evidence="5 6" key="1">
    <citation type="submission" date="2018-11" db="EMBL/GenBank/DDBJ databases">
        <authorList>
            <consortium name="Pathogen Informatics"/>
        </authorList>
    </citation>
    <scope>NUCLEOTIDE SEQUENCE [LARGE SCALE GENOMIC DNA]</scope>
</reference>
<evidence type="ECO:0000313" key="6">
    <source>
        <dbReference type="Proteomes" id="UP000270094"/>
    </source>
</evidence>
<organism evidence="5 6">
    <name type="scientific">Strongylus vulgaris</name>
    <name type="common">Blood worm</name>
    <dbReference type="NCBI Taxonomy" id="40348"/>
    <lineage>
        <taxon>Eukaryota</taxon>
        <taxon>Metazoa</taxon>
        <taxon>Ecdysozoa</taxon>
        <taxon>Nematoda</taxon>
        <taxon>Chromadorea</taxon>
        <taxon>Rhabditida</taxon>
        <taxon>Rhabditina</taxon>
        <taxon>Rhabditomorpha</taxon>
        <taxon>Strongyloidea</taxon>
        <taxon>Strongylidae</taxon>
        <taxon>Strongylus</taxon>
    </lineage>
</organism>
<dbReference type="SUPFAM" id="SSF56112">
    <property type="entry name" value="Protein kinase-like (PK-like)"/>
    <property type="match status" value="1"/>
</dbReference>
<keyword evidence="6" id="KW-1185">Reference proteome</keyword>
<dbReference type="GO" id="GO:0004672">
    <property type="term" value="F:protein kinase activity"/>
    <property type="evidence" value="ECO:0007669"/>
    <property type="project" value="InterPro"/>
</dbReference>
<protein>
    <recommendedName>
        <fullName evidence="4">Protein kinase domain-containing protein</fullName>
    </recommendedName>
</protein>
<name>A0A3P7I0C0_STRVU</name>
<dbReference type="GO" id="GO:0005524">
    <property type="term" value="F:ATP binding"/>
    <property type="evidence" value="ECO:0007669"/>
    <property type="project" value="UniProtKB-KW"/>
</dbReference>
<keyword evidence="2" id="KW-0067">ATP-binding</keyword>
<evidence type="ECO:0000259" key="4">
    <source>
        <dbReference type="PROSITE" id="PS50011"/>
    </source>
</evidence>
<dbReference type="PROSITE" id="PS50011">
    <property type="entry name" value="PROTEIN_KINASE_DOM"/>
    <property type="match status" value="1"/>
</dbReference>
<dbReference type="EMBL" id="UYYB01003946">
    <property type="protein sequence ID" value="VDM66871.1"/>
    <property type="molecule type" value="Genomic_DNA"/>
</dbReference>
<dbReference type="InterPro" id="IPR000719">
    <property type="entry name" value="Prot_kinase_dom"/>
</dbReference>
<evidence type="ECO:0000313" key="5">
    <source>
        <dbReference type="EMBL" id="VDM66871.1"/>
    </source>
</evidence>
<proteinExistence type="predicted"/>
<evidence type="ECO:0000256" key="3">
    <source>
        <dbReference type="SAM" id="MobiDB-lite"/>
    </source>
</evidence>
<evidence type="ECO:0000256" key="1">
    <source>
        <dbReference type="ARBA" id="ARBA00022741"/>
    </source>
</evidence>
<dbReference type="InterPro" id="IPR011009">
    <property type="entry name" value="Kinase-like_dom_sf"/>
</dbReference>
<dbReference type="Pfam" id="PF07714">
    <property type="entry name" value="PK_Tyr_Ser-Thr"/>
    <property type="match status" value="1"/>
</dbReference>
<accession>A0A3P7I0C0</accession>
<sequence length="162" mass="18470">MAPETLKRPQLWSTKSDVWSFGVVCGHLLYEVFNDGERPWPNDEPKRIATHIRHGRMPNVPPKAPPCIKKLIAKIWVVSPEQRPTMEDLAKQLKELHKGEFKIKDTTKVTLKKAEKSIATDTNRSLADSDSPNITGLDDELEQQPKKGQSKRRPSRKSAIRK</sequence>
<evidence type="ECO:0000256" key="2">
    <source>
        <dbReference type="ARBA" id="ARBA00022840"/>
    </source>
</evidence>
<dbReference type="InterPro" id="IPR050198">
    <property type="entry name" value="Non-receptor_tyrosine_kinases"/>
</dbReference>
<gene>
    <name evidence="5" type="ORF">SVUK_LOCUS1869</name>
</gene>
<feature type="compositionally biased region" description="Basic residues" evidence="3">
    <location>
        <begin position="148"/>
        <end position="162"/>
    </location>
</feature>
<dbReference type="PANTHER" id="PTHR24418">
    <property type="entry name" value="TYROSINE-PROTEIN KINASE"/>
    <property type="match status" value="1"/>
</dbReference>
<dbReference type="Proteomes" id="UP000270094">
    <property type="component" value="Unassembled WGS sequence"/>
</dbReference>
<dbReference type="Gene3D" id="1.10.510.10">
    <property type="entry name" value="Transferase(Phosphotransferase) domain 1"/>
    <property type="match status" value="1"/>
</dbReference>
<dbReference type="InterPro" id="IPR001245">
    <property type="entry name" value="Ser-Thr/Tyr_kinase_cat_dom"/>
</dbReference>
<dbReference type="AlphaFoldDB" id="A0A3P7I0C0"/>